<keyword evidence="1 4" id="KW-0378">Hydrolase</keyword>
<accession>A0ABU8Q2H9</accession>
<dbReference type="GO" id="GO:0016787">
    <property type="term" value="F:hydrolase activity"/>
    <property type="evidence" value="ECO:0007669"/>
    <property type="project" value="UniProtKB-KW"/>
</dbReference>
<dbReference type="RefSeq" id="WP_132882460.1">
    <property type="nucleotide sequence ID" value="NZ_JBBGZA010000001.1"/>
</dbReference>
<dbReference type="EC" id="3.4.-.-" evidence="4"/>
<keyword evidence="2" id="KW-0732">Signal</keyword>
<name>A0ABU8Q2H9_9SPHN</name>
<gene>
    <name evidence="4" type="ORF">WH159_05185</name>
</gene>
<proteinExistence type="predicted"/>
<dbReference type="Pfam" id="PF00326">
    <property type="entry name" value="Peptidase_S9"/>
    <property type="match status" value="1"/>
</dbReference>
<feature type="domain" description="Peptidase S9 prolyl oligopeptidase catalytic" evidence="3">
    <location>
        <begin position="456"/>
        <end position="662"/>
    </location>
</feature>
<evidence type="ECO:0000313" key="5">
    <source>
        <dbReference type="Proteomes" id="UP001380365"/>
    </source>
</evidence>
<dbReference type="EMBL" id="JBBGZA010000001">
    <property type="protein sequence ID" value="MEJ5093927.1"/>
    <property type="molecule type" value="Genomic_DNA"/>
</dbReference>
<evidence type="ECO:0000313" key="4">
    <source>
        <dbReference type="EMBL" id="MEJ5093927.1"/>
    </source>
</evidence>
<organism evidence="4 5">
    <name type="scientific">Sphingomonas molluscorum</name>
    <dbReference type="NCBI Taxonomy" id="418184"/>
    <lineage>
        <taxon>Bacteria</taxon>
        <taxon>Pseudomonadati</taxon>
        <taxon>Pseudomonadota</taxon>
        <taxon>Alphaproteobacteria</taxon>
        <taxon>Sphingomonadales</taxon>
        <taxon>Sphingomonadaceae</taxon>
        <taxon>Sphingomonas</taxon>
    </lineage>
</organism>
<dbReference type="Proteomes" id="UP001380365">
    <property type="component" value="Unassembled WGS sequence"/>
</dbReference>
<feature type="chain" id="PRO_5046434637" evidence="2">
    <location>
        <begin position="22"/>
        <end position="665"/>
    </location>
</feature>
<feature type="signal peptide" evidence="2">
    <location>
        <begin position="1"/>
        <end position="21"/>
    </location>
</feature>
<dbReference type="SUPFAM" id="SSF53474">
    <property type="entry name" value="alpha/beta-Hydrolases"/>
    <property type="match status" value="1"/>
</dbReference>
<protein>
    <submittedName>
        <fullName evidence="4">S9 family peptidase</fullName>
        <ecNumber evidence="4">3.4.-.-</ecNumber>
    </submittedName>
</protein>
<reference evidence="4 5" key="1">
    <citation type="submission" date="2023-12" db="EMBL/GenBank/DDBJ databases">
        <title>Gut-associated functions are favored during microbiome assembly across C. elegans life.</title>
        <authorList>
            <person name="Zimmermann J."/>
        </authorList>
    </citation>
    <scope>NUCLEOTIDE SEQUENCE [LARGE SCALE GENOMIC DNA]</scope>
    <source>
        <strain evidence="4 5">JUb134</strain>
    </source>
</reference>
<dbReference type="Gene3D" id="3.40.50.1820">
    <property type="entry name" value="alpha/beta hydrolase"/>
    <property type="match status" value="1"/>
</dbReference>
<evidence type="ECO:0000256" key="2">
    <source>
        <dbReference type="SAM" id="SignalP"/>
    </source>
</evidence>
<dbReference type="InterPro" id="IPR001375">
    <property type="entry name" value="Peptidase_S9_cat"/>
</dbReference>
<evidence type="ECO:0000259" key="3">
    <source>
        <dbReference type="Pfam" id="PF00326"/>
    </source>
</evidence>
<keyword evidence="5" id="KW-1185">Reference proteome</keyword>
<sequence length="665" mass="71298">MRLVDWLAGASLLCAGVSVSAQEAATDAEGQRLAAAFGSREQVQQISISPDGSKVAMLMPAGKRGTRLVIGDRRTDEAPKSILASSGEPEQLTHCFWSTNQRIVCGIYSVASGSELLGFTRLVSLNSDGGGMKVLSARTSSRALAAMYDGGRLIDRLAEAEGGTVLMTRSFVPESTAGTLLANRTQGLGVELVNTTTLARKVVEQPRANAVDYVSDGHGSVRIMGIQSTRASGYDGNQISYSYRLPASRAWQPLSTLDLNSRAGFNPSAVDPDLNVAYGFDLNDGRKALYRVALDGSGSRELVVARPDVDVDGLLTIGRHSRVVGASFATDRREAVFFDPQLKALQGALKKALPHQPLVTFLDASADENQLLLLAGGDVEPGTYYVYDKRTRALEQVLPARPELANTVLAPVKAITFPATDGTPIPAYLTLPVGGAAKTVGAIVLPHGGPGSRDEWGFDWLSQFLAARGFAVLQPNFRGSAGYGDAWFQKNGFQSWRTAVGDVNDGGRWLVQQGIAKADKLAVLGWSYGGYAALQSAALDPALFKAIVAIAPVTDLDRLREESRLFTNFMLVDAFIGHGPHVREGSPAQNAARIQAPVLLFHGDLDRNVAVGESRFMADQLRGAGRKVDYVEFKGLDHYLNDSEARTRMLAQTDGFLRTSLKIDQ</sequence>
<evidence type="ECO:0000256" key="1">
    <source>
        <dbReference type="ARBA" id="ARBA00022801"/>
    </source>
</evidence>
<dbReference type="InterPro" id="IPR029058">
    <property type="entry name" value="AB_hydrolase_fold"/>
</dbReference>
<comment type="caution">
    <text evidence="4">The sequence shown here is derived from an EMBL/GenBank/DDBJ whole genome shotgun (WGS) entry which is preliminary data.</text>
</comment>
<dbReference type="SUPFAM" id="SSF82171">
    <property type="entry name" value="DPP6 N-terminal domain-like"/>
    <property type="match status" value="1"/>
</dbReference>
<dbReference type="PANTHER" id="PTHR42776:SF27">
    <property type="entry name" value="DIPEPTIDYL PEPTIDASE FAMILY MEMBER 6"/>
    <property type="match status" value="1"/>
</dbReference>
<dbReference type="PANTHER" id="PTHR42776">
    <property type="entry name" value="SERINE PEPTIDASE S9 FAMILY MEMBER"/>
    <property type="match status" value="1"/>
</dbReference>